<dbReference type="PANTHER" id="PTHR33070">
    <property type="entry name" value="OS06G0725500 PROTEIN"/>
    <property type="match status" value="1"/>
</dbReference>
<organism evidence="2 3">
    <name type="scientific">Ziziphus jujuba var. spinosa</name>
    <dbReference type="NCBI Taxonomy" id="714518"/>
    <lineage>
        <taxon>Eukaryota</taxon>
        <taxon>Viridiplantae</taxon>
        <taxon>Streptophyta</taxon>
        <taxon>Embryophyta</taxon>
        <taxon>Tracheophyta</taxon>
        <taxon>Spermatophyta</taxon>
        <taxon>Magnoliopsida</taxon>
        <taxon>eudicotyledons</taxon>
        <taxon>Gunneridae</taxon>
        <taxon>Pentapetalae</taxon>
        <taxon>rosids</taxon>
        <taxon>fabids</taxon>
        <taxon>Rosales</taxon>
        <taxon>Rhamnaceae</taxon>
        <taxon>Paliureae</taxon>
        <taxon>Ziziphus</taxon>
    </lineage>
</organism>
<dbReference type="Pfam" id="PF03087">
    <property type="entry name" value="BPS1"/>
    <property type="match status" value="2"/>
</dbReference>
<dbReference type="InterPro" id="IPR004320">
    <property type="entry name" value="BPS1_pln"/>
</dbReference>
<reference evidence="2" key="1">
    <citation type="journal article" date="2021" name="Front. Plant Sci.">
        <title>Chromosome-Scale Genome Assembly for Chinese Sour Jujube and Insights Into Its Genome Evolution and Domestication Signature.</title>
        <authorList>
            <person name="Shen L.-Y."/>
            <person name="Luo H."/>
            <person name="Wang X.-L."/>
            <person name="Wang X.-M."/>
            <person name="Qiu X.-J."/>
            <person name="Liu H."/>
            <person name="Zhou S.-S."/>
            <person name="Jia K.-H."/>
            <person name="Nie S."/>
            <person name="Bao Y.-T."/>
            <person name="Zhang R.-G."/>
            <person name="Yun Q.-Z."/>
            <person name="Chai Y.-H."/>
            <person name="Lu J.-Y."/>
            <person name="Li Y."/>
            <person name="Zhao S.-W."/>
            <person name="Mao J.-F."/>
            <person name="Jia S.-G."/>
            <person name="Mao Y.-M."/>
        </authorList>
    </citation>
    <scope>NUCLEOTIDE SEQUENCE</scope>
    <source>
        <strain evidence="2">AT0</strain>
        <tissue evidence="2">Leaf</tissue>
    </source>
</reference>
<feature type="coiled-coil region" evidence="1">
    <location>
        <begin position="341"/>
        <end position="368"/>
    </location>
</feature>
<sequence length="382" mass="42706">MLALVAYNLSVQIAQNQLGKLELCIQDLEEGVENLFRRIIDIASSPDGEAGWIVQMALPLPCLDLDCRVDAKASIGNSKLTEYSSTITLLHLVLEANMASYHVRSNSLPSRPHPAIPEFNEQLCRLRASEDTSSSASTSINCKLSGLQDLLDCLERSLLLPLNKQALSQEQHQKWVDQILDGSLRLLDVCNIAKDSLLQTKESTQELQSIIRRKRGGNIELSSEVKKFLTSRKVVKKAIHKAIGQLKGIENNTFNKDNETIAIVSMLREVQGITLAIFESLLSFISGEKSKSKLGGWSFISSIVHHNRVEEESQLNDFSRVEAALKFLMSPKMKKSDSFAVENAQNQLENLELCIKDLQEGVENLFRRLIKTRVSLLNILSH</sequence>
<accession>A0A978W3A7</accession>
<evidence type="ECO:0000256" key="1">
    <source>
        <dbReference type="SAM" id="Coils"/>
    </source>
</evidence>
<dbReference type="EMBL" id="JAEACU010000001">
    <property type="protein sequence ID" value="KAH7546441.1"/>
    <property type="molecule type" value="Genomic_DNA"/>
</dbReference>
<evidence type="ECO:0000313" key="3">
    <source>
        <dbReference type="Proteomes" id="UP000813462"/>
    </source>
</evidence>
<dbReference type="AlphaFoldDB" id="A0A978W3A7"/>
<dbReference type="Proteomes" id="UP000813462">
    <property type="component" value="Unassembled WGS sequence"/>
</dbReference>
<keyword evidence="1" id="KW-0175">Coiled coil</keyword>
<gene>
    <name evidence="2" type="ORF">FEM48_Zijuj01G0201200</name>
</gene>
<comment type="caution">
    <text evidence="2">The sequence shown here is derived from an EMBL/GenBank/DDBJ whole genome shotgun (WGS) entry which is preliminary data.</text>
</comment>
<dbReference type="PANTHER" id="PTHR33070:SF129">
    <property type="entry name" value="DUF241 DOMAIN PROTEIN"/>
    <property type="match status" value="1"/>
</dbReference>
<dbReference type="GO" id="GO:0048367">
    <property type="term" value="P:shoot system development"/>
    <property type="evidence" value="ECO:0007669"/>
    <property type="project" value="InterPro"/>
</dbReference>
<protein>
    <submittedName>
        <fullName evidence="2">Uncharacterized protein</fullName>
    </submittedName>
</protein>
<proteinExistence type="predicted"/>
<evidence type="ECO:0000313" key="2">
    <source>
        <dbReference type="EMBL" id="KAH7546441.1"/>
    </source>
</evidence>
<name>A0A978W3A7_ZIZJJ</name>
<dbReference type="GO" id="GO:0048364">
    <property type="term" value="P:root development"/>
    <property type="evidence" value="ECO:0007669"/>
    <property type="project" value="InterPro"/>
</dbReference>